<dbReference type="GO" id="GO:0015279">
    <property type="term" value="F:store-operated calcium channel activity"/>
    <property type="evidence" value="ECO:0007669"/>
    <property type="project" value="TreeGrafter"/>
</dbReference>
<dbReference type="GO" id="GO:0034703">
    <property type="term" value="C:cation channel complex"/>
    <property type="evidence" value="ECO:0007669"/>
    <property type="project" value="TreeGrafter"/>
</dbReference>
<evidence type="ECO:0000256" key="4">
    <source>
        <dbReference type="ARBA" id="ARBA00022989"/>
    </source>
</evidence>
<gene>
    <name evidence="11" type="ORF">FCC1311_005842</name>
</gene>
<feature type="compositionally biased region" description="Acidic residues" evidence="8">
    <location>
        <begin position="190"/>
        <end position="209"/>
    </location>
</feature>
<evidence type="ECO:0000256" key="8">
    <source>
        <dbReference type="SAM" id="MobiDB-lite"/>
    </source>
</evidence>
<evidence type="ECO:0000313" key="11">
    <source>
        <dbReference type="EMBL" id="GBG24366.1"/>
    </source>
</evidence>
<evidence type="ECO:0000256" key="5">
    <source>
        <dbReference type="ARBA" id="ARBA00023065"/>
    </source>
</evidence>
<keyword evidence="3 9" id="KW-0812">Transmembrane</keyword>
<dbReference type="InterPro" id="IPR005821">
    <property type="entry name" value="Ion_trans_dom"/>
</dbReference>
<dbReference type="PANTHER" id="PTHR10117">
    <property type="entry name" value="TRANSIENT RECEPTOR POTENTIAL CHANNEL"/>
    <property type="match status" value="1"/>
</dbReference>
<keyword evidence="4 9" id="KW-1133">Transmembrane helix</keyword>
<evidence type="ECO:0000313" key="12">
    <source>
        <dbReference type="Proteomes" id="UP000241890"/>
    </source>
</evidence>
<dbReference type="Pfam" id="PF00520">
    <property type="entry name" value="Ion_trans"/>
    <property type="match status" value="1"/>
</dbReference>
<dbReference type="PANTHER" id="PTHR10117:SF54">
    <property type="entry name" value="TRANSIENT RECEPTOR POTENTIAL-GAMMA PROTEIN"/>
    <property type="match status" value="1"/>
</dbReference>
<feature type="transmembrane region" description="Helical" evidence="9">
    <location>
        <begin position="1481"/>
        <end position="1503"/>
    </location>
</feature>
<dbReference type="Pfam" id="PF07855">
    <property type="entry name" value="ATG101"/>
    <property type="match status" value="1"/>
</dbReference>
<evidence type="ECO:0000256" key="7">
    <source>
        <dbReference type="ARBA" id="ARBA00023303"/>
    </source>
</evidence>
<name>A0A2R5G016_9STRA</name>
<dbReference type="EMBL" id="BEYU01000005">
    <property type="protein sequence ID" value="GBG24366.1"/>
    <property type="molecule type" value="Genomic_DNA"/>
</dbReference>
<keyword evidence="7" id="KW-0407">Ion channel</keyword>
<dbReference type="GO" id="GO:0070679">
    <property type="term" value="F:inositol 1,4,5 trisphosphate binding"/>
    <property type="evidence" value="ECO:0007669"/>
    <property type="project" value="TreeGrafter"/>
</dbReference>
<accession>A0A2R5G016</accession>
<feature type="region of interest" description="Disordered" evidence="8">
    <location>
        <begin position="167"/>
        <end position="216"/>
    </location>
</feature>
<dbReference type="InterPro" id="IPR012445">
    <property type="entry name" value="ATG101"/>
</dbReference>
<reference evidence="11 12" key="1">
    <citation type="submission" date="2017-12" db="EMBL/GenBank/DDBJ databases">
        <title>Sequencing, de novo assembly and annotation of complete genome of a new Thraustochytrid species, strain FCC1311.</title>
        <authorList>
            <person name="Sedici K."/>
            <person name="Godart F."/>
            <person name="Aiese Cigliano R."/>
            <person name="Sanseverino W."/>
            <person name="Barakat M."/>
            <person name="Ortet P."/>
            <person name="Marechal E."/>
            <person name="Cagnac O."/>
            <person name="Amato A."/>
        </authorList>
    </citation>
    <scope>NUCLEOTIDE SEQUENCE [LARGE SCALE GENOMIC DNA]</scope>
</reference>
<proteinExistence type="predicted"/>
<dbReference type="GO" id="GO:0005886">
    <property type="term" value="C:plasma membrane"/>
    <property type="evidence" value="ECO:0007669"/>
    <property type="project" value="TreeGrafter"/>
</dbReference>
<dbReference type="InterPro" id="IPR002153">
    <property type="entry name" value="TRPC_channel"/>
</dbReference>
<feature type="transmembrane region" description="Helical" evidence="9">
    <location>
        <begin position="1437"/>
        <end position="1461"/>
    </location>
</feature>
<keyword evidence="5" id="KW-0406">Ion transport</keyword>
<feature type="transmembrane region" description="Helical" evidence="9">
    <location>
        <begin position="1610"/>
        <end position="1630"/>
    </location>
</feature>
<evidence type="ECO:0000256" key="3">
    <source>
        <dbReference type="ARBA" id="ARBA00022692"/>
    </source>
</evidence>
<keyword evidence="12" id="KW-1185">Reference proteome</keyword>
<keyword evidence="6 9" id="KW-0472">Membrane</keyword>
<dbReference type="Proteomes" id="UP000241890">
    <property type="component" value="Unassembled WGS sequence"/>
</dbReference>
<sequence length="1843" mass="206436">MGEFGRDREESEQAGAWTSWLKAKRLRYLEASRWATPRELAAFLETKGCDLSTWGLDKRTKSVEALFRELASSRGSLCEARSGSSGGEDDASQIVRCVAVLRVRIVNDQGETLVRELVNMQGARIHMPLSARLRIGESPFKAAEHLLRKLTGLKVRRVSRRGLFRHSFASDSDGGSGENPAANQDGDRTNEDDDDDDDSNDDDDDEDDASSTGKDPTLSRSLLREIIYEPLQFENPLEYESLSSSTYPTLSTMYRVNVLTLRVSEERGASSHFLVDAAAENGKALQWISRQKARLVYEHLDLYPPSSNDHILVGLGDAELEGGQAEGLRESLQDLLESTQATMLVGGPSKRFLGPASATMPETSNAQMASVLVDLVAQAQTYWSALRLRRVLGFLQKTSWAEDVSAHGWVDRSSSFLSSAPHGRAHTAHASSGTARWLMHRLQGPRIDLETIFNTVSFNRFGGLAPLPDCKWFNTIKERWVDQCQAGLNPKLGYNSTEIFRMWLDAANLDTSSYTDEMVRRLLQETLEERCDLVFHAESHRLQRVLRLAKVLIYDELPRSAVDDTQGHSKMQRGVLTARPQVARRLVYQEISTASGNERSVQNGQVSWDMDFHMVLNQKAPGQAYMLDVVENVMHKFFASEIVADGTSASEAGQPRIHSVYMLEPTLETNVSPSFPGLTTIYYIHQFWVRLEGIPLDRNFYTLLPSRRPGGAAQYCFWMWIDVEKHALDDRTRMLKYFAEHPSCLGNLRRVMHASRAITLSEQHEADITETTYVKLFINQVQEACKWNDPHLVDFALQQLWASRTGRQWSFARRTKILLDALAVALNSNAVVASHALLGAYVRMAIGCPEAGVRNSKTPASSGVHSQKHKSHRGGADTYLTSFNTVLIIASLINARPTVEQMKESLVAHNIEKLSAAPLCVMAAAKLGHDKMLRTLLEMTPHFVNGPFFPGHGSRSASLRPLWENRKRMLRKFGISAEAEALLLKCGHGLSIFVPGFDGLGQQSGSGEAVVPQRRVILVQSLITFFRGVMSRCGHRKRRLRVGQSPMQRVENEVDKEGRGHFEAYGWDRLLAEICPMERARQRVPLGSAMTRVLGTVLSFCPPDHALFRIYLEVYLVSIVSVCWNDATIFGYELESQRIIVEFLESCRYPFHVALLMSHKLRKLATSTSYYNAEFSVLCKWVSEQCTAMLDTCTSQEESNAVLYEQIRVELEETTSRCFEQSLPPHRAASIIARTKTQGGDVATEFLHQVIDPLERAYQHILVTMRPPAETSALYMAISRRIQGVVASKWFQGTNENQVWFYEWWRPDRFPAVYERYASSSLATLVITLVIFMELVIMMPVWCLAPFSVKLSMWRDRLAINSAYFKFLSVTLLHCGFVAVMCANALSPSPISVEMTAVRPLSRVERVMYTWALGLVASELQAMYFNSREYFKSAVNLIDCLYLVCIVVAFCFRAMALTIPFDKEYAQTIRWIQEDGSWNSFAVVSFSEMSLAVGTLLAVYRLVHLSSFHQRLGPLYESIIKMGGDLASYAFLLVILFLGNALCLVIMLRRYDGGGGVYLDSLGAAEDDGESAVSMRTGLQGAMIILGESLFSGEIPGDDSVVSMTTVDTVAFYTLVVLHLLVVVIVGQNLPGAKSERKMANVVQHELRALEVDEAQVREAVEAVVHTIIFNRALGDVEVEERELLHFPTLSYVRCGAKVIENTVAEALDGLEDRLELIGPDLVRGVVEIAFFDSRQRKGFLGLGAVTETRVYWERWRMPVVVHKGSLQAVAAEDNLRDIMFSVLEKANTAALLPRWPRLDTPKYPAFPFEVTVSPASDEAPKDGLLNQLLSKGPPMSMRFNVS</sequence>
<comment type="subcellular location">
    <subcellularLocation>
        <location evidence="1">Membrane</location>
        <topology evidence="1">Multi-pass membrane protein</topology>
    </subcellularLocation>
</comment>
<evidence type="ECO:0000259" key="10">
    <source>
        <dbReference type="Pfam" id="PF00520"/>
    </source>
</evidence>
<organism evidence="11 12">
    <name type="scientific">Hondaea fermentalgiana</name>
    <dbReference type="NCBI Taxonomy" id="2315210"/>
    <lineage>
        <taxon>Eukaryota</taxon>
        <taxon>Sar</taxon>
        <taxon>Stramenopiles</taxon>
        <taxon>Bigyra</taxon>
        <taxon>Labyrinthulomycetes</taxon>
        <taxon>Thraustochytrida</taxon>
        <taxon>Thraustochytriidae</taxon>
        <taxon>Hondaea</taxon>
    </lineage>
</organism>
<feature type="transmembrane region" description="Helical" evidence="9">
    <location>
        <begin position="1322"/>
        <end position="1344"/>
    </location>
</feature>
<evidence type="ECO:0000256" key="6">
    <source>
        <dbReference type="ARBA" id="ARBA00023136"/>
    </source>
</evidence>
<evidence type="ECO:0000256" key="2">
    <source>
        <dbReference type="ARBA" id="ARBA00022448"/>
    </source>
</evidence>
<keyword evidence="2" id="KW-0813">Transport</keyword>
<keyword evidence="11" id="KW-0675">Receptor</keyword>
<evidence type="ECO:0000256" key="9">
    <source>
        <dbReference type="SAM" id="Phobius"/>
    </source>
</evidence>
<dbReference type="InParanoid" id="A0A2R5G016"/>
<dbReference type="GO" id="GO:0006914">
    <property type="term" value="P:autophagy"/>
    <property type="evidence" value="ECO:0007669"/>
    <property type="project" value="InterPro"/>
</dbReference>
<dbReference type="OrthoDB" id="10259639at2759"/>
<evidence type="ECO:0000256" key="1">
    <source>
        <dbReference type="ARBA" id="ARBA00004141"/>
    </source>
</evidence>
<comment type="caution">
    <text evidence="11">The sequence shown here is derived from an EMBL/GenBank/DDBJ whole genome shotgun (WGS) entry which is preliminary data.</text>
</comment>
<feature type="domain" description="Ion transport" evidence="10">
    <location>
        <begin position="1364"/>
        <end position="1548"/>
    </location>
</feature>
<feature type="transmembrane region" description="Helical" evidence="9">
    <location>
        <begin position="1364"/>
        <end position="1387"/>
    </location>
</feature>
<dbReference type="GO" id="GO:0051480">
    <property type="term" value="P:regulation of cytosolic calcium ion concentration"/>
    <property type="evidence" value="ECO:0007669"/>
    <property type="project" value="TreeGrafter"/>
</dbReference>
<feature type="transmembrane region" description="Helical" evidence="9">
    <location>
        <begin position="1526"/>
        <end position="1548"/>
    </location>
</feature>
<protein>
    <submittedName>
        <fullName evidence="11">Transient-receptor-potential-like protein</fullName>
    </submittedName>
</protein>